<dbReference type="Proteomes" id="UP000186559">
    <property type="component" value="Chromosome"/>
</dbReference>
<accession>A0A1U7D7Q9</accession>
<reference evidence="1 2" key="1">
    <citation type="submission" date="2016-03" db="EMBL/GenBank/DDBJ databases">
        <title>Deep-sea bacteria in the southern Pacific.</title>
        <authorList>
            <person name="Tang K."/>
        </authorList>
    </citation>
    <scope>NUCLEOTIDE SEQUENCE [LARGE SCALE GENOMIC DNA]</scope>
    <source>
        <strain evidence="1 2">JLT2016</strain>
    </source>
</reference>
<proteinExistence type="predicted"/>
<sequence length="130" mass="13752">MTKQTDFTKIFGQMPNMMDNKALEDGFKRMADINEQMTGVAADAAAKTTEIMAGSATETFDNVRKLSTARATPTDYGQAFSDFAQAQMQLAQRATEAFADVAKDSGGKFAGMASVATDTATKTASKAAAK</sequence>
<dbReference type="AlphaFoldDB" id="A0A1U7D7Q9"/>
<dbReference type="KEGG" id="tpro:Ga0080559_TMP3310"/>
<evidence type="ECO:0000313" key="2">
    <source>
        <dbReference type="Proteomes" id="UP000186559"/>
    </source>
</evidence>
<organism evidence="1 2">
    <name type="scientific">Salipiger profundus</name>
    <dbReference type="NCBI Taxonomy" id="1229727"/>
    <lineage>
        <taxon>Bacteria</taxon>
        <taxon>Pseudomonadati</taxon>
        <taxon>Pseudomonadota</taxon>
        <taxon>Alphaproteobacteria</taxon>
        <taxon>Rhodobacterales</taxon>
        <taxon>Roseobacteraceae</taxon>
        <taxon>Salipiger</taxon>
    </lineage>
</organism>
<gene>
    <name evidence="1" type="ORF">Ga0080559_TMP3310</name>
</gene>
<dbReference type="RefSeq" id="WP_017468251.1">
    <property type="nucleotide sequence ID" value="NZ_BMEW01000001.1"/>
</dbReference>
<evidence type="ECO:0000313" key="1">
    <source>
        <dbReference type="EMBL" id="APX24106.1"/>
    </source>
</evidence>
<keyword evidence="2" id="KW-1185">Reference proteome</keyword>
<name>A0A1U7D7Q9_9RHOB</name>
<dbReference type="STRING" id="1229727.Ga0080559_TMP3310"/>
<protein>
    <submittedName>
        <fullName evidence="1">Granule-associated protein</fullName>
    </submittedName>
</protein>
<dbReference type="OrthoDB" id="7875016at2"/>
<dbReference type="EMBL" id="CP014796">
    <property type="protein sequence ID" value="APX24106.1"/>
    <property type="molecule type" value="Genomic_DNA"/>
</dbReference>